<proteinExistence type="predicted"/>
<dbReference type="InterPro" id="IPR036457">
    <property type="entry name" value="PPM-type-like_dom_sf"/>
</dbReference>
<keyword evidence="2" id="KW-1185">Reference proteome</keyword>
<protein>
    <submittedName>
        <fullName evidence="1">Protein phosphatase 2C domain-containing protein</fullName>
    </submittedName>
</protein>
<evidence type="ECO:0000313" key="1">
    <source>
        <dbReference type="EMBL" id="MEL3971431.1"/>
    </source>
</evidence>
<gene>
    <name evidence="1" type="ORF">AAEO50_03985</name>
</gene>
<comment type="caution">
    <text evidence="1">The sequence shown here is derived from an EMBL/GenBank/DDBJ whole genome shotgun (WGS) entry which is preliminary data.</text>
</comment>
<evidence type="ECO:0000313" key="2">
    <source>
        <dbReference type="Proteomes" id="UP001389717"/>
    </source>
</evidence>
<name>A0ABU9K5S5_9BACI</name>
<reference evidence="1 2" key="1">
    <citation type="submission" date="2024-04" db="EMBL/GenBank/DDBJ databases">
        <title>Bacillus oryzaecorticis sp. nov., a moderately halophilic bacterium isolated from rice husks.</title>
        <authorList>
            <person name="Zhu H.-S."/>
        </authorList>
    </citation>
    <scope>NUCLEOTIDE SEQUENCE [LARGE SCALE GENOMIC DNA]</scope>
    <source>
        <strain evidence="1 2">ZC255</strain>
    </source>
</reference>
<dbReference type="SUPFAM" id="SSF81606">
    <property type="entry name" value="PP2C-like"/>
    <property type="match status" value="1"/>
</dbReference>
<dbReference type="Proteomes" id="UP001389717">
    <property type="component" value="Unassembled WGS sequence"/>
</dbReference>
<dbReference type="Gene3D" id="3.60.40.10">
    <property type="entry name" value="PPM-type phosphatase domain"/>
    <property type="match status" value="1"/>
</dbReference>
<accession>A0ABU9K5S5</accession>
<dbReference type="RefSeq" id="WP_341980681.1">
    <property type="nucleotide sequence ID" value="NZ_JBBYAF010000005.1"/>
</dbReference>
<sequence>MHEFSWAGSQEHYVDQVQVKSINDIVVGLFGGNSSAGQFKNEDGCLVWSSPGEWEFVIILDGHDTAESVELVLETLENNKSQVFEIFKQETHETLRSLQDFFIDTFKSDNFREKAKNIQGETACLIVYRKENHLWWLSIGDCILHLFNRELSALGEFQQNHRSFYEWIGNNSTFNKAIPSYSTGIKELRSGENHIFLTTDGLIECPNTHFEEARFILQEFSEGTLEDGVYNLMNEIKRNQVKDSTTIVTWKTFNNLDATIPSDMK</sequence>
<dbReference type="EMBL" id="JBBYAF010000005">
    <property type="protein sequence ID" value="MEL3971431.1"/>
    <property type="molecule type" value="Genomic_DNA"/>
</dbReference>
<organism evidence="1 2">
    <name type="scientific">Rossellomorea oryzaecorticis</name>
    <dbReference type="NCBI Taxonomy" id="1396505"/>
    <lineage>
        <taxon>Bacteria</taxon>
        <taxon>Bacillati</taxon>
        <taxon>Bacillota</taxon>
        <taxon>Bacilli</taxon>
        <taxon>Bacillales</taxon>
        <taxon>Bacillaceae</taxon>
        <taxon>Rossellomorea</taxon>
    </lineage>
</organism>